<dbReference type="SUPFAM" id="SSF81296">
    <property type="entry name" value="E set domains"/>
    <property type="match status" value="1"/>
</dbReference>
<gene>
    <name evidence="3" type="ORF">V6N11_009209</name>
</gene>
<dbReference type="EMBL" id="JBBPBN010000054">
    <property type="protein sequence ID" value="KAK8990511.1"/>
    <property type="molecule type" value="Genomic_DNA"/>
</dbReference>
<dbReference type="InterPro" id="IPR006828">
    <property type="entry name" value="ASC_dom"/>
</dbReference>
<proteinExistence type="inferred from homology"/>
<comment type="caution">
    <text evidence="3">The sequence shown here is derived from an EMBL/GenBank/DDBJ whole genome shotgun (WGS) entry which is preliminary data.</text>
</comment>
<keyword evidence="4" id="KW-1185">Reference proteome</keyword>
<dbReference type="CDD" id="cd02859">
    <property type="entry name" value="E_set_AMPKbeta_like_N"/>
    <property type="match status" value="1"/>
</dbReference>
<dbReference type="Gene3D" id="2.60.40.10">
    <property type="entry name" value="Immunoglobulins"/>
    <property type="match status" value="1"/>
</dbReference>
<dbReference type="Pfam" id="PF16561">
    <property type="entry name" value="AMPK1_CBM"/>
    <property type="match status" value="1"/>
</dbReference>
<sequence>MKEEALSRNNRLPALAVDFVFSATLEEEKTKALKIWEMQTGEKTEPTGISLEDSTPACQSFLEPPLLLQLFACRHLIRWRILRRRARAGPDPLFCSLLSGILTDSLVALVHFQVPIAPLPSMDGHSFSSQIWRHDSPGVADSPSEKGIPVIITWNYGGNNVAVEGSWDNWKSRKTLRRSGKDHSILVVLPSGIYHYKFIVDGEWRYAPDLPFSADEMGHICNLLDVHDYVPENLASVTEFEAPGSPNSSYGQAFPMEEDFAKEPAVVPSQLHLTVLGPDNQDIASSSKPQHVVLNHLFIEKGWASQSVVALGLTHRFESKYVTVVLYKPLKR</sequence>
<dbReference type="SMART" id="SM01010">
    <property type="entry name" value="AMPKBI"/>
    <property type="match status" value="1"/>
</dbReference>
<dbReference type="SUPFAM" id="SSF160219">
    <property type="entry name" value="AMPKBI-like"/>
    <property type="match status" value="1"/>
</dbReference>
<organism evidence="3 4">
    <name type="scientific">Hibiscus sabdariffa</name>
    <name type="common">roselle</name>
    <dbReference type="NCBI Taxonomy" id="183260"/>
    <lineage>
        <taxon>Eukaryota</taxon>
        <taxon>Viridiplantae</taxon>
        <taxon>Streptophyta</taxon>
        <taxon>Embryophyta</taxon>
        <taxon>Tracheophyta</taxon>
        <taxon>Spermatophyta</taxon>
        <taxon>Magnoliopsida</taxon>
        <taxon>eudicotyledons</taxon>
        <taxon>Gunneridae</taxon>
        <taxon>Pentapetalae</taxon>
        <taxon>rosids</taxon>
        <taxon>malvids</taxon>
        <taxon>Malvales</taxon>
        <taxon>Malvaceae</taxon>
        <taxon>Malvoideae</taxon>
        <taxon>Hibiscus</taxon>
    </lineage>
</organism>
<dbReference type="InterPro" id="IPR043554">
    <property type="entry name" value="KINB"/>
</dbReference>
<dbReference type="Proteomes" id="UP001396334">
    <property type="component" value="Unassembled WGS sequence"/>
</dbReference>
<reference evidence="3 4" key="1">
    <citation type="journal article" date="2024" name="G3 (Bethesda)">
        <title>Genome assembly of Hibiscus sabdariffa L. provides insights into metabolisms of medicinal natural products.</title>
        <authorList>
            <person name="Kim T."/>
        </authorList>
    </citation>
    <scope>NUCLEOTIDE SEQUENCE [LARGE SCALE GENOMIC DNA]</scope>
    <source>
        <strain evidence="3">TK-2024</strain>
        <tissue evidence="3">Old leaves</tissue>
    </source>
</reference>
<dbReference type="PANTHER" id="PTHR46316:SF9">
    <property type="entry name" value="SNF1-RELATED PROTEIN KINASE REGULATORY SUBUNIT BETA-1"/>
    <property type="match status" value="1"/>
</dbReference>
<dbReference type="PANTHER" id="PTHR46316">
    <property type="entry name" value="SNF1-RELATED PROTEIN KINASE REGULATORY SUBUNIT BETA-1"/>
    <property type="match status" value="1"/>
</dbReference>
<dbReference type="InterPro" id="IPR032640">
    <property type="entry name" value="AMPK1_CBM"/>
</dbReference>
<dbReference type="InterPro" id="IPR014756">
    <property type="entry name" value="Ig_E-set"/>
</dbReference>
<dbReference type="InterPro" id="IPR013783">
    <property type="entry name" value="Ig-like_fold"/>
</dbReference>
<evidence type="ECO:0000313" key="4">
    <source>
        <dbReference type="Proteomes" id="UP001396334"/>
    </source>
</evidence>
<dbReference type="Gene3D" id="6.20.250.60">
    <property type="match status" value="1"/>
</dbReference>
<evidence type="ECO:0000256" key="1">
    <source>
        <dbReference type="ARBA" id="ARBA00010926"/>
    </source>
</evidence>
<dbReference type="Pfam" id="PF04739">
    <property type="entry name" value="AMPKBI"/>
    <property type="match status" value="1"/>
</dbReference>
<protein>
    <recommendedName>
        <fullName evidence="2">Association with the SNF1 complex (ASC) domain-containing protein</fullName>
    </recommendedName>
</protein>
<dbReference type="InterPro" id="IPR037256">
    <property type="entry name" value="ASC_dom_sf"/>
</dbReference>
<evidence type="ECO:0000259" key="2">
    <source>
        <dbReference type="SMART" id="SM01010"/>
    </source>
</evidence>
<accession>A0ABR2PQJ7</accession>
<evidence type="ECO:0000313" key="3">
    <source>
        <dbReference type="EMBL" id="KAK8990511.1"/>
    </source>
</evidence>
<feature type="domain" description="Association with the SNF1 complex (ASC)" evidence="2">
    <location>
        <begin position="243"/>
        <end position="330"/>
    </location>
</feature>
<name>A0ABR2PQJ7_9ROSI</name>
<comment type="similarity">
    <text evidence="1">Belongs to the 5'-AMP-activated protein kinase beta subunit family.</text>
</comment>